<reference evidence="1 2" key="1">
    <citation type="journal article" date="2018" name="Sci. Data">
        <title>The draft genome sequence of cork oak.</title>
        <authorList>
            <person name="Ramos A.M."/>
            <person name="Usie A."/>
            <person name="Barbosa P."/>
            <person name="Barros P.M."/>
            <person name="Capote T."/>
            <person name="Chaves I."/>
            <person name="Simoes F."/>
            <person name="Abreu I."/>
            <person name="Carrasquinho I."/>
            <person name="Faro C."/>
            <person name="Guimaraes J.B."/>
            <person name="Mendonca D."/>
            <person name="Nobrega F."/>
            <person name="Rodrigues L."/>
            <person name="Saibo N.J.M."/>
            <person name="Varela M.C."/>
            <person name="Egas C."/>
            <person name="Matos J."/>
            <person name="Miguel C.M."/>
            <person name="Oliveira M.M."/>
            <person name="Ricardo C.P."/>
            <person name="Goncalves S."/>
        </authorList>
    </citation>
    <scope>NUCLEOTIDE SEQUENCE [LARGE SCALE GENOMIC DNA]</scope>
    <source>
        <strain evidence="2">cv. HL8</strain>
    </source>
</reference>
<dbReference type="Proteomes" id="UP000237347">
    <property type="component" value="Unassembled WGS sequence"/>
</dbReference>
<evidence type="ECO:0008006" key="3">
    <source>
        <dbReference type="Google" id="ProtNLM"/>
    </source>
</evidence>
<organism evidence="1 2">
    <name type="scientific">Quercus suber</name>
    <name type="common">Cork oak</name>
    <dbReference type="NCBI Taxonomy" id="58331"/>
    <lineage>
        <taxon>Eukaryota</taxon>
        <taxon>Viridiplantae</taxon>
        <taxon>Streptophyta</taxon>
        <taxon>Embryophyta</taxon>
        <taxon>Tracheophyta</taxon>
        <taxon>Spermatophyta</taxon>
        <taxon>Magnoliopsida</taxon>
        <taxon>eudicotyledons</taxon>
        <taxon>Gunneridae</taxon>
        <taxon>Pentapetalae</taxon>
        <taxon>rosids</taxon>
        <taxon>fabids</taxon>
        <taxon>Fagales</taxon>
        <taxon>Fagaceae</taxon>
        <taxon>Quercus</taxon>
    </lineage>
</organism>
<dbReference type="EMBL" id="PKMF04000704">
    <property type="protein sequence ID" value="KAK7821343.1"/>
    <property type="molecule type" value="Genomic_DNA"/>
</dbReference>
<name>A0AAW0J3I6_QUESU</name>
<sequence length="35" mass="4095">MALSKRKTPRTIWSYCETGRASTVLANNNMRYFNI</sequence>
<evidence type="ECO:0000313" key="1">
    <source>
        <dbReference type="EMBL" id="KAK7821343.1"/>
    </source>
</evidence>
<evidence type="ECO:0000313" key="2">
    <source>
        <dbReference type="Proteomes" id="UP000237347"/>
    </source>
</evidence>
<protein>
    <recommendedName>
        <fullName evidence="3">Ribosomal protein L33</fullName>
    </recommendedName>
</protein>
<accession>A0AAW0J3I6</accession>
<keyword evidence="2" id="KW-1185">Reference proteome</keyword>
<proteinExistence type="predicted"/>
<comment type="caution">
    <text evidence="1">The sequence shown here is derived from an EMBL/GenBank/DDBJ whole genome shotgun (WGS) entry which is preliminary data.</text>
</comment>
<gene>
    <name evidence="1" type="ORF">CFP56_037801</name>
</gene>
<dbReference type="AlphaFoldDB" id="A0AAW0J3I6"/>